<organism evidence="2 4">
    <name type="scientific">Prevotella heparinolytica</name>
    <dbReference type="NCBI Taxonomy" id="28113"/>
    <lineage>
        <taxon>Bacteria</taxon>
        <taxon>Pseudomonadati</taxon>
        <taxon>Bacteroidota</taxon>
        <taxon>Bacteroidia</taxon>
        <taxon>Bacteroidales</taxon>
        <taxon>Bacteroidaceae</taxon>
        <taxon>Bacteroides</taxon>
    </lineage>
</organism>
<accession>A0A449I2Y1</accession>
<dbReference type="EMBL" id="SLXB01000005">
    <property type="protein sequence ID" value="TCO94423.1"/>
    <property type="molecule type" value="Genomic_DNA"/>
</dbReference>
<sequence>MQIYIISFIIKEKRPFLLENIKIPFTFAFRGLVKGIK</sequence>
<evidence type="ECO:0000313" key="1">
    <source>
        <dbReference type="EMBL" id="TCO94423.1"/>
    </source>
</evidence>
<reference evidence="2 4" key="1">
    <citation type="submission" date="2019-02" db="EMBL/GenBank/DDBJ databases">
        <authorList>
            <consortium name="Pathogen Informatics"/>
        </authorList>
    </citation>
    <scope>NUCLEOTIDE SEQUENCE [LARGE SCALE GENOMIC DNA]</scope>
    <source>
        <strain evidence="2 4">3012STDY7078512</strain>
    </source>
</reference>
<name>A0A449I2Y1_9BACE</name>
<gene>
    <name evidence="1" type="ORF">EV202_105123</name>
    <name evidence="2" type="ORF">NCTC7812_01204</name>
</gene>
<dbReference type="AlphaFoldDB" id="A0A449I2Y1"/>
<evidence type="ECO:0000313" key="2">
    <source>
        <dbReference type="EMBL" id="VFB13677.1"/>
    </source>
</evidence>
<proteinExistence type="predicted"/>
<dbReference type="Proteomes" id="UP000295600">
    <property type="component" value="Unassembled WGS sequence"/>
</dbReference>
<protein>
    <submittedName>
        <fullName evidence="2">Uncharacterized protein</fullName>
    </submittedName>
</protein>
<evidence type="ECO:0000313" key="3">
    <source>
        <dbReference type="Proteomes" id="UP000295600"/>
    </source>
</evidence>
<dbReference type="EMBL" id="CAACYH010000004">
    <property type="protein sequence ID" value="VFB13677.1"/>
    <property type="molecule type" value="Genomic_DNA"/>
</dbReference>
<evidence type="ECO:0000313" key="4">
    <source>
        <dbReference type="Proteomes" id="UP000396835"/>
    </source>
</evidence>
<dbReference type="Proteomes" id="UP000396835">
    <property type="component" value="Unassembled WGS sequence"/>
</dbReference>
<reference evidence="1 3" key="2">
    <citation type="submission" date="2019-03" db="EMBL/GenBank/DDBJ databases">
        <title>Genomic Encyclopedia of Type Strains, Phase IV (KMG-IV): sequencing the most valuable type-strain genomes for metagenomic binning, comparative biology and taxonomic classification.</title>
        <authorList>
            <person name="Goeker M."/>
        </authorList>
    </citation>
    <scope>NUCLEOTIDE SEQUENCE [LARGE SCALE GENOMIC DNA]</scope>
    <source>
        <strain evidence="1 3">DSM 23917</strain>
    </source>
</reference>